<evidence type="ECO:0000313" key="2">
    <source>
        <dbReference type="EMBL" id="CAA9577446.1"/>
    </source>
</evidence>
<protein>
    <submittedName>
        <fullName evidence="2">MG(2+) CHELATASE FAMILY PROTEIN / ComM-related protein</fullName>
    </submittedName>
</protein>
<feature type="non-terminal residue" evidence="2">
    <location>
        <position position="1"/>
    </location>
</feature>
<gene>
    <name evidence="2" type="ORF">AVDCRST_MAG18-2715</name>
</gene>
<reference evidence="2" key="1">
    <citation type="submission" date="2020-02" db="EMBL/GenBank/DDBJ databases">
        <authorList>
            <person name="Meier V. D."/>
        </authorList>
    </citation>
    <scope>NUCLEOTIDE SEQUENCE</scope>
    <source>
        <strain evidence="2">AVDCRST_MAG18</strain>
    </source>
</reference>
<dbReference type="EMBL" id="CADCWN010000208">
    <property type="protein sequence ID" value="CAA9577446.1"/>
    <property type="molecule type" value="Genomic_DNA"/>
</dbReference>
<proteinExistence type="predicted"/>
<evidence type="ECO:0000256" key="1">
    <source>
        <dbReference type="SAM" id="MobiDB-lite"/>
    </source>
</evidence>
<feature type="compositionally biased region" description="Gly residues" evidence="1">
    <location>
        <begin position="70"/>
        <end position="83"/>
    </location>
</feature>
<dbReference type="AlphaFoldDB" id="A0A6J4VGL4"/>
<name>A0A6J4VGL4_9BACT</name>
<feature type="region of interest" description="Disordered" evidence="1">
    <location>
        <begin position="1"/>
        <end position="83"/>
    </location>
</feature>
<organism evidence="2">
    <name type="scientific">uncultured Thermomicrobiales bacterium</name>
    <dbReference type="NCBI Taxonomy" id="1645740"/>
    <lineage>
        <taxon>Bacteria</taxon>
        <taxon>Pseudomonadati</taxon>
        <taxon>Thermomicrobiota</taxon>
        <taxon>Thermomicrobia</taxon>
        <taxon>Thermomicrobiales</taxon>
        <taxon>environmental samples</taxon>
    </lineage>
</organism>
<sequence>ELGSQYNGDERGDGAGPGARLVRARRGGRGSDARGDAPVATLRARLPSRPQALPDDRRPRRGRACRRVAPGGGVAVPGAGGGV</sequence>
<accession>A0A6J4VGL4</accession>
<feature type="non-terminal residue" evidence="2">
    <location>
        <position position="83"/>
    </location>
</feature>